<dbReference type="Pfam" id="PF03683">
    <property type="entry name" value="UPF0175"/>
    <property type="match status" value="1"/>
</dbReference>
<dbReference type="RefSeq" id="WP_027400722.1">
    <property type="nucleotide sequence ID" value="NZ_CP099464.1"/>
</dbReference>
<reference evidence="1" key="1">
    <citation type="submission" date="2022-06" db="EMBL/GenBank/DDBJ databases">
        <title>Nostosin G and Spiroidesin B from the Cyanobacterium Dolichospermum sp. NIES-1697.</title>
        <authorList>
            <person name="Phan C.-S."/>
            <person name="Mehjabin J.J."/>
            <person name="Anas A.R.J."/>
            <person name="Hayasaka M."/>
            <person name="Onoki R."/>
            <person name="Wang J."/>
            <person name="Umezawa T."/>
            <person name="Washio K."/>
            <person name="Morikawa M."/>
            <person name="Okino T."/>
        </authorList>
    </citation>
    <scope>NUCLEOTIDE SEQUENCE</scope>
    <source>
        <strain evidence="1">NIES-1697</strain>
    </source>
</reference>
<keyword evidence="1" id="KW-0966">Cell projection</keyword>
<dbReference type="InterPro" id="IPR005368">
    <property type="entry name" value="UPF0175"/>
</dbReference>
<sequence length="105" mass="11920">MQITIDLPDTLTEKIQDTWSNLPQKILANLVLDAFKDGLINFDELRDMLNFFSNAEFQEFLKQKNMLHSGGILNLYGACADIDFAEDDLGIYDDMDDDLVGVVNE</sequence>
<keyword evidence="1" id="KW-0969">Cilium</keyword>
<keyword evidence="2" id="KW-1185">Reference proteome</keyword>
<dbReference type="EMBL" id="CP099464">
    <property type="protein sequence ID" value="UUO15890.1"/>
    <property type="molecule type" value="Genomic_DNA"/>
</dbReference>
<protein>
    <submittedName>
        <fullName evidence="1">Cilia- and flagella-associated protein 300</fullName>
    </submittedName>
</protein>
<proteinExistence type="predicted"/>
<organism evidence="1 2">
    <name type="scientific">Dolichospermum heterosporum TAC447</name>
    <dbReference type="NCBI Taxonomy" id="747523"/>
    <lineage>
        <taxon>Bacteria</taxon>
        <taxon>Bacillati</taxon>
        <taxon>Cyanobacteriota</taxon>
        <taxon>Cyanophyceae</taxon>
        <taxon>Nostocales</taxon>
        <taxon>Aphanizomenonaceae</taxon>
        <taxon>Dolichospermum</taxon>
        <taxon>Dolichospermum heterosporum</taxon>
    </lineage>
</organism>
<evidence type="ECO:0000313" key="2">
    <source>
        <dbReference type="Proteomes" id="UP001057561"/>
    </source>
</evidence>
<keyword evidence="1" id="KW-0282">Flagellum</keyword>
<gene>
    <name evidence="1" type="ORF">NG743_02195</name>
</gene>
<evidence type="ECO:0000313" key="1">
    <source>
        <dbReference type="EMBL" id="UUO15890.1"/>
    </source>
</evidence>
<name>A0ABY5LX73_9CYAN</name>
<dbReference type="Proteomes" id="UP001057561">
    <property type="component" value="Chromosome"/>
</dbReference>
<accession>A0ABY5LX73</accession>